<dbReference type="PANTHER" id="PTHR43477">
    <property type="entry name" value="DIHYDROANTICAPSIN 7-DEHYDROGENASE"/>
    <property type="match status" value="1"/>
</dbReference>
<dbReference type="Pfam" id="PF00106">
    <property type="entry name" value="adh_short"/>
    <property type="match status" value="1"/>
</dbReference>
<dbReference type="AlphaFoldDB" id="A0A265UXC9"/>
<name>A0A265UXC9_9FLAO</name>
<dbReference type="InterPro" id="IPR051122">
    <property type="entry name" value="SDR_DHRS6-like"/>
</dbReference>
<keyword evidence="4" id="KW-1185">Reference proteome</keyword>
<dbReference type="InterPro" id="IPR002347">
    <property type="entry name" value="SDR_fam"/>
</dbReference>
<dbReference type="RefSeq" id="WP_094967473.1">
    <property type="nucleotide sequence ID" value="NZ_NGJN01000002.1"/>
</dbReference>
<dbReference type="PRINTS" id="PR00081">
    <property type="entry name" value="GDHRDH"/>
</dbReference>
<protein>
    <submittedName>
        <fullName evidence="3">Short-chain dehydrogenase</fullName>
    </submittedName>
</protein>
<gene>
    <name evidence="3" type="ORF">CA834_04480</name>
</gene>
<dbReference type="Gene3D" id="3.40.50.720">
    <property type="entry name" value="NAD(P)-binding Rossmann-like Domain"/>
    <property type="match status" value="1"/>
</dbReference>
<evidence type="ECO:0000256" key="2">
    <source>
        <dbReference type="ARBA" id="ARBA00023002"/>
    </source>
</evidence>
<dbReference type="PANTHER" id="PTHR43477:SF1">
    <property type="entry name" value="DIHYDROANTICAPSIN 7-DEHYDROGENASE"/>
    <property type="match status" value="1"/>
</dbReference>
<dbReference type="SUPFAM" id="SSF51735">
    <property type="entry name" value="NAD(P)-binding Rossmann-fold domains"/>
    <property type="match status" value="1"/>
</dbReference>
<dbReference type="GO" id="GO:0016491">
    <property type="term" value="F:oxidoreductase activity"/>
    <property type="evidence" value="ECO:0007669"/>
    <property type="project" value="UniProtKB-KW"/>
</dbReference>
<evidence type="ECO:0000256" key="1">
    <source>
        <dbReference type="ARBA" id="ARBA00006484"/>
    </source>
</evidence>
<proteinExistence type="inferred from homology"/>
<keyword evidence="2" id="KW-0560">Oxidoreductase</keyword>
<accession>A0A265UXC9</accession>
<evidence type="ECO:0000313" key="3">
    <source>
        <dbReference type="EMBL" id="OZV69882.1"/>
    </source>
</evidence>
<dbReference type="CDD" id="cd05233">
    <property type="entry name" value="SDR_c"/>
    <property type="match status" value="1"/>
</dbReference>
<reference evidence="3 4" key="1">
    <citation type="submission" date="2017-05" db="EMBL/GenBank/DDBJ databases">
        <title>The draft genome sequence of Idiomarina salinarum WNB302.</title>
        <authorList>
            <person name="Sun Y."/>
            <person name="Chen B."/>
            <person name="Du Z."/>
        </authorList>
    </citation>
    <scope>NUCLEOTIDE SEQUENCE [LARGE SCALE GENOMIC DNA]</scope>
    <source>
        <strain evidence="3 4">WNB302</strain>
    </source>
</reference>
<dbReference type="EMBL" id="NGJN01000002">
    <property type="protein sequence ID" value="OZV69882.1"/>
    <property type="molecule type" value="Genomic_DNA"/>
</dbReference>
<comment type="caution">
    <text evidence="3">The sequence shown here is derived from an EMBL/GenBank/DDBJ whole genome shotgun (WGS) entry which is preliminary data.</text>
</comment>
<organism evidence="3 4">
    <name type="scientific">Winogradskyella aurantia</name>
    <dbReference type="NCBI Taxonomy" id="1915063"/>
    <lineage>
        <taxon>Bacteria</taxon>
        <taxon>Pseudomonadati</taxon>
        <taxon>Bacteroidota</taxon>
        <taxon>Flavobacteriia</taxon>
        <taxon>Flavobacteriales</taxon>
        <taxon>Flavobacteriaceae</taxon>
        <taxon>Winogradskyella</taxon>
    </lineage>
</organism>
<evidence type="ECO:0000313" key="4">
    <source>
        <dbReference type="Proteomes" id="UP000216840"/>
    </source>
</evidence>
<sequence>MKTVMLLGGTKGVGFEILKSCVSKGYAVAFCGRNKAEGQQILKSLGAEDRLYFHELDLNSNTGLKDYYDGTIEKFKSIDSLIVYAGITPFSPILDIDEETYDSVFNVNLKAPFFLLKYVLKSMIEQNSGSIVFFGSAHMECGEQDRTAYALTKGALNQLSTHIARHYSKYGIRSNYLIMGWTNTEGEITLRQEAGVSEEALKSQIEESIPMGRMLNPTDPVPMVMHLISDDSLMTTGSIIRVTGGQYI</sequence>
<dbReference type="OrthoDB" id="9803333at2"/>
<dbReference type="InterPro" id="IPR036291">
    <property type="entry name" value="NAD(P)-bd_dom_sf"/>
</dbReference>
<dbReference type="Proteomes" id="UP000216840">
    <property type="component" value="Unassembled WGS sequence"/>
</dbReference>
<comment type="similarity">
    <text evidence="1">Belongs to the short-chain dehydrogenases/reductases (SDR) family.</text>
</comment>